<accession>A0A139HI03</accession>
<comment type="caution">
    <text evidence="1">The sequence shown here is derived from an EMBL/GenBank/DDBJ whole genome shotgun (WGS) entry which is preliminary data.</text>
</comment>
<proteinExistence type="predicted"/>
<evidence type="ECO:0000313" key="2">
    <source>
        <dbReference type="Proteomes" id="UP000070133"/>
    </source>
</evidence>
<protein>
    <submittedName>
        <fullName evidence="1">Uncharacterized protein</fullName>
    </submittedName>
</protein>
<gene>
    <name evidence="1" type="ORF">AC578_6563</name>
</gene>
<dbReference type="AlphaFoldDB" id="A0A139HI03"/>
<dbReference type="EMBL" id="LFZN01000047">
    <property type="protein sequence ID" value="KXT02027.1"/>
    <property type="molecule type" value="Genomic_DNA"/>
</dbReference>
<keyword evidence="2" id="KW-1185">Reference proteome</keyword>
<dbReference type="Proteomes" id="UP000070133">
    <property type="component" value="Unassembled WGS sequence"/>
</dbReference>
<sequence length="203" mass="22467">MNNNLSTLTRLPGEIRNMVYDLTVPSKEIYTLQYPRATGASDLISSPIFELERQIRHEALTYHYPDSKILIEPRPGFFLQKLPRCLNDLPFDVLKVAKEIEVKTQLLPPFAGTGAPSGDLLKLSFTVSAEGFYATSAYYRSTSQPQGGAGLRRAQIGAFVQEQIEDKRRRKFASESGGGLFLASPFAKGYEEGALDFLIVGNG</sequence>
<organism evidence="1 2">
    <name type="scientific">Pseudocercospora eumusae</name>
    <dbReference type="NCBI Taxonomy" id="321146"/>
    <lineage>
        <taxon>Eukaryota</taxon>
        <taxon>Fungi</taxon>
        <taxon>Dikarya</taxon>
        <taxon>Ascomycota</taxon>
        <taxon>Pezizomycotina</taxon>
        <taxon>Dothideomycetes</taxon>
        <taxon>Dothideomycetidae</taxon>
        <taxon>Mycosphaerellales</taxon>
        <taxon>Mycosphaerellaceae</taxon>
        <taxon>Pseudocercospora</taxon>
    </lineage>
</organism>
<reference evidence="1 2" key="1">
    <citation type="submission" date="2015-07" db="EMBL/GenBank/DDBJ databases">
        <title>Comparative genomics of the Sigatoka disease complex on banana suggests a link between parallel evolutionary changes in Pseudocercospora fijiensis and Pseudocercospora eumusae and increased virulence on the banana host.</title>
        <authorList>
            <person name="Chang T.-C."/>
            <person name="Salvucci A."/>
            <person name="Crous P.W."/>
            <person name="Stergiopoulos I."/>
        </authorList>
    </citation>
    <scope>NUCLEOTIDE SEQUENCE [LARGE SCALE GENOMIC DNA]</scope>
    <source>
        <strain evidence="1 2">CBS 114824</strain>
    </source>
</reference>
<name>A0A139HI03_9PEZI</name>
<dbReference type="OrthoDB" id="3648946at2759"/>
<evidence type="ECO:0000313" key="1">
    <source>
        <dbReference type="EMBL" id="KXT02027.1"/>
    </source>
</evidence>